<sequence length="617" mass="68649">MPDPTNRYSSARSRRDVLKAGAVGGTALIAGCSGGGNGNTTENGGTGGGGGGDDSRLTYFDPVGDPPGQRHFNPWNPSQTGCWHPGANVFDRLAIHSPATNEAFPIIADSWEMTDDTTLETELSDEWTWHNGDPVVAQDWAMQWEMEIAISTAGDGDNPTPMDEIEVVDDHFLRIHLNTELSEIFAVQNTIGWYHGDIGRGIYTKHDDDQWSQWHEQLLNSEGDELDTVIEEITTSSYPSVEDAIGQGPFQVSEVGDDIILMEKYEDHPRADDINFDEFELWVSGDVGERVQPYANGIVDAVPGGYPVPENQRNQLPDTHSLYREARTANSLICFNCGHEVEGYDSAVSNANVRKAIAHIYDKQQTEGLLQGVKKLFDGPPCRIPGPTIEEGSHPSTEWIQDFPRYGQNDTERAAELLRQEGYEQDSGEWLTPDGERFEINILNPAEQEHLQVLIQNLQDFGIAVEAENVDDATMNERRQNGEYDIIPDGSSANGVFAMWSPGLIVDWISQLTNYEPEAEIPMPVGDPEGSSGTKTINIADHVQQWMTTDDEEYHKELTWWWNQTLPEYEALYEPDAAALNTAHFEFDGVPDTIVDGVDDALYIAPKLEEGTLRYKE</sequence>
<dbReference type="Proteomes" id="UP000283805">
    <property type="component" value="Unassembled WGS sequence"/>
</dbReference>
<feature type="compositionally biased region" description="Gly residues" evidence="1">
    <location>
        <begin position="32"/>
        <end position="52"/>
    </location>
</feature>
<dbReference type="GO" id="GO:0015833">
    <property type="term" value="P:peptide transport"/>
    <property type="evidence" value="ECO:0007669"/>
    <property type="project" value="TreeGrafter"/>
</dbReference>
<dbReference type="GO" id="GO:1904680">
    <property type="term" value="F:peptide transmembrane transporter activity"/>
    <property type="evidence" value="ECO:0007669"/>
    <property type="project" value="TreeGrafter"/>
</dbReference>
<dbReference type="RefSeq" id="WP_120246350.1">
    <property type="nucleotide sequence ID" value="NZ_RAPO01000004.1"/>
</dbReference>
<evidence type="ECO:0000313" key="4">
    <source>
        <dbReference type="Proteomes" id="UP000283805"/>
    </source>
</evidence>
<evidence type="ECO:0000256" key="1">
    <source>
        <dbReference type="SAM" id="MobiDB-lite"/>
    </source>
</evidence>
<keyword evidence="4" id="KW-1185">Reference proteome</keyword>
<dbReference type="PROSITE" id="PS51257">
    <property type="entry name" value="PROKAR_LIPOPROTEIN"/>
    <property type="match status" value="1"/>
</dbReference>
<feature type="region of interest" description="Disordered" evidence="1">
    <location>
        <begin position="31"/>
        <end position="57"/>
    </location>
</feature>
<dbReference type="AlphaFoldDB" id="A0A419W128"/>
<dbReference type="InterPro" id="IPR039424">
    <property type="entry name" value="SBP_5"/>
</dbReference>
<dbReference type="Gene3D" id="3.40.190.10">
    <property type="entry name" value="Periplasmic binding protein-like II"/>
    <property type="match status" value="1"/>
</dbReference>
<reference evidence="3 4" key="1">
    <citation type="submission" date="2018-09" db="EMBL/GenBank/DDBJ databases">
        <title>Genomic Encyclopedia of Archaeal and Bacterial Type Strains, Phase II (KMG-II): from individual species to whole genera.</title>
        <authorList>
            <person name="Goeker M."/>
        </authorList>
    </citation>
    <scope>NUCLEOTIDE SEQUENCE [LARGE SCALE GENOMIC DNA]</scope>
    <source>
        <strain evidence="3 4">DSM 13151</strain>
    </source>
</reference>
<dbReference type="EMBL" id="RAPO01000004">
    <property type="protein sequence ID" value="RKD89205.1"/>
    <property type="molecule type" value="Genomic_DNA"/>
</dbReference>
<dbReference type="OrthoDB" id="37176at2157"/>
<dbReference type="InterPro" id="IPR000914">
    <property type="entry name" value="SBP_5_dom"/>
</dbReference>
<evidence type="ECO:0000313" key="3">
    <source>
        <dbReference type="EMBL" id="RKD89205.1"/>
    </source>
</evidence>
<dbReference type="Gene3D" id="3.10.105.10">
    <property type="entry name" value="Dipeptide-binding Protein, Domain 3"/>
    <property type="match status" value="1"/>
</dbReference>
<evidence type="ECO:0000259" key="2">
    <source>
        <dbReference type="Pfam" id="PF00496"/>
    </source>
</evidence>
<proteinExistence type="predicted"/>
<name>A0A419W128_9EURY</name>
<accession>A0A419W128</accession>
<feature type="domain" description="Solute-binding protein family 5" evidence="2">
    <location>
        <begin position="105"/>
        <end position="494"/>
    </location>
</feature>
<dbReference type="Pfam" id="PF00496">
    <property type="entry name" value="SBP_bac_5"/>
    <property type="match status" value="1"/>
</dbReference>
<protein>
    <submittedName>
        <fullName evidence="3">Peptide/nickel transport system substrate-binding protein</fullName>
    </submittedName>
</protein>
<gene>
    <name evidence="3" type="ORF">ATJ93_4032</name>
</gene>
<organism evidence="3 4">
    <name type="scientific">Halopiger aswanensis</name>
    <dbReference type="NCBI Taxonomy" id="148449"/>
    <lineage>
        <taxon>Archaea</taxon>
        <taxon>Methanobacteriati</taxon>
        <taxon>Methanobacteriota</taxon>
        <taxon>Stenosarchaea group</taxon>
        <taxon>Halobacteria</taxon>
        <taxon>Halobacteriales</taxon>
        <taxon>Natrialbaceae</taxon>
        <taxon>Halopiger</taxon>
    </lineage>
</organism>
<dbReference type="SUPFAM" id="SSF53850">
    <property type="entry name" value="Periplasmic binding protein-like II"/>
    <property type="match status" value="1"/>
</dbReference>
<dbReference type="PANTHER" id="PTHR30290">
    <property type="entry name" value="PERIPLASMIC BINDING COMPONENT OF ABC TRANSPORTER"/>
    <property type="match status" value="1"/>
</dbReference>
<comment type="caution">
    <text evidence="3">The sequence shown here is derived from an EMBL/GenBank/DDBJ whole genome shotgun (WGS) entry which is preliminary data.</text>
</comment>